<dbReference type="RefSeq" id="WP_257630340.1">
    <property type="nucleotide sequence ID" value="NZ_JANIIC010000006.1"/>
</dbReference>
<organism evidence="1 2">
    <name type="scientific">Streptomyces malaysiensis subsp. samsunensis</name>
    <dbReference type="NCBI Taxonomy" id="459658"/>
    <lineage>
        <taxon>Bacteria</taxon>
        <taxon>Bacillati</taxon>
        <taxon>Actinomycetota</taxon>
        <taxon>Actinomycetes</taxon>
        <taxon>Kitasatosporales</taxon>
        <taxon>Streptomycetaceae</taxon>
        <taxon>Streptomyces</taxon>
        <taxon>Streptomyces violaceusniger group</taxon>
    </lineage>
</organism>
<protein>
    <submittedName>
        <fullName evidence="1">Uncharacterized protein</fullName>
    </submittedName>
</protein>
<accession>A0A9X2RRZ7</accession>
<keyword evidence="2" id="KW-1185">Reference proteome</keyword>
<dbReference type="Proteomes" id="UP001142400">
    <property type="component" value="Unassembled WGS sequence"/>
</dbReference>
<proteinExistence type="predicted"/>
<evidence type="ECO:0000313" key="1">
    <source>
        <dbReference type="EMBL" id="MCQ8828896.1"/>
    </source>
</evidence>
<dbReference type="AlphaFoldDB" id="A0A9X2RRZ7"/>
<evidence type="ECO:0000313" key="2">
    <source>
        <dbReference type="Proteomes" id="UP001142400"/>
    </source>
</evidence>
<dbReference type="EMBL" id="JANIIC010000006">
    <property type="protein sequence ID" value="MCQ8828896.1"/>
    <property type="molecule type" value="Genomic_DNA"/>
</dbReference>
<reference evidence="1" key="1">
    <citation type="submission" date="2022-06" db="EMBL/GenBank/DDBJ databases">
        <title>WGS of actinobacteria.</title>
        <authorList>
            <person name="Thawai C."/>
        </authorList>
    </citation>
    <scope>NUCLEOTIDE SEQUENCE</scope>
    <source>
        <strain evidence="1">DSM 42010</strain>
    </source>
</reference>
<gene>
    <name evidence="1" type="ORF">NQU54_07345</name>
</gene>
<comment type="caution">
    <text evidence="1">The sequence shown here is derived from an EMBL/GenBank/DDBJ whole genome shotgun (WGS) entry which is preliminary data.</text>
</comment>
<name>A0A9X2RRZ7_STRMQ</name>
<sequence length="480" mass="52598">MWKQWRLSRPNTRLGYSQVTTVRGLLLDDPRLSAVAREALARRVLSPTAKEVSLQDAEFDAIVTTARRMFRAAHLRITDNADQLAQWRSGTFARGSEAWLLGEALDCLARTGEAPHDTRVRQRGRVLARYARVLGGERPEHTWQRLFLTRMETVALGVLLLAEHGWNLSVIIRLKVPQAAPDAGGNGPRIYRVELEKHKRGAGRHFETRNLTDDGAASPGRLITQALEATVFARAAVHTLSPGTDRFLIWRSAKAPLNDRAQDATGKKSGIGVFGFGISGCTAHRWATQQGFTSSPFHRGRRTVNTLHRRAPGQNSQATHDRVYALTDPQVRQAAIPVIAEAAEAVVSKAHATVFAAALREEADPGDQQTATADCHDYGNSPYIGPGAGCTASFLLCLACPNARIHPAHHSRLAHLHHALGNLRTAIELGQWHSQWADGHARLEHLKGQLGTAVWTRALADVTIADRELIALLLNGDLDS</sequence>